<keyword evidence="5 7" id="KW-1133">Transmembrane helix</keyword>
<evidence type="ECO:0000256" key="3">
    <source>
        <dbReference type="ARBA" id="ARBA00022475"/>
    </source>
</evidence>
<dbReference type="PANTHER" id="PTHR23517">
    <property type="entry name" value="RESISTANCE PROTEIN MDTM, PUTATIVE-RELATED-RELATED"/>
    <property type="match status" value="1"/>
</dbReference>
<reference evidence="10" key="1">
    <citation type="submission" date="2018-02" db="EMBL/GenBank/DDBJ databases">
        <authorList>
            <person name="O'Hara-Hanley K."/>
            <person name="Soby S."/>
        </authorList>
    </citation>
    <scope>NUCLEOTIDE SEQUENCE [LARGE SCALE GENOMIC DNA]</scope>
    <source>
        <strain evidence="10">MWU14-2602</strain>
    </source>
</reference>
<feature type="transmembrane region" description="Helical" evidence="7">
    <location>
        <begin position="374"/>
        <end position="393"/>
    </location>
</feature>
<evidence type="ECO:0000256" key="5">
    <source>
        <dbReference type="ARBA" id="ARBA00022989"/>
    </source>
</evidence>
<gene>
    <name evidence="9" type="ORF">C2I19_10390</name>
</gene>
<evidence type="ECO:0000256" key="2">
    <source>
        <dbReference type="ARBA" id="ARBA00022448"/>
    </source>
</evidence>
<keyword evidence="4 7" id="KW-0812">Transmembrane</keyword>
<evidence type="ECO:0000256" key="4">
    <source>
        <dbReference type="ARBA" id="ARBA00022692"/>
    </source>
</evidence>
<dbReference type="Pfam" id="PF07690">
    <property type="entry name" value="MFS_1"/>
    <property type="match status" value="2"/>
</dbReference>
<dbReference type="PROSITE" id="PS50850">
    <property type="entry name" value="MFS"/>
    <property type="match status" value="1"/>
</dbReference>
<dbReference type="Gene3D" id="1.20.1250.20">
    <property type="entry name" value="MFS general substrate transporter like domains"/>
    <property type="match status" value="1"/>
</dbReference>
<feature type="transmembrane region" description="Helical" evidence="7">
    <location>
        <begin position="134"/>
        <end position="154"/>
    </location>
</feature>
<dbReference type="PANTHER" id="PTHR23517:SF2">
    <property type="entry name" value="MULTIDRUG RESISTANCE PROTEIN MDTH"/>
    <property type="match status" value="1"/>
</dbReference>
<evidence type="ECO:0000256" key="6">
    <source>
        <dbReference type="ARBA" id="ARBA00023136"/>
    </source>
</evidence>
<comment type="subcellular location">
    <subcellularLocation>
        <location evidence="1">Cell membrane</location>
        <topology evidence="1">Multi-pass membrane protein</topology>
    </subcellularLocation>
</comment>
<feature type="transmembrane region" description="Helical" evidence="7">
    <location>
        <begin position="111"/>
        <end position="128"/>
    </location>
</feature>
<dbReference type="GO" id="GO:0005886">
    <property type="term" value="C:plasma membrane"/>
    <property type="evidence" value="ECO:0007669"/>
    <property type="project" value="UniProtKB-SubCell"/>
</dbReference>
<feature type="transmembrane region" description="Helical" evidence="7">
    <location>
        <begin position="199"/>
        <end position="217"/>
    </location>
</feature>
<evidence type="ECO:0000256" key="7">
    <source>
        <dbReference type="SAM" id="Phobius"/>
    </source>
</evidence>
<keyword evidence="6 7" id="KW-0472">Membrane</keyword>
<keyword evidence="2" id="KW-0813">Transport</keyword>
<feature type="transmembrane region" description="Helical" evidence="7">
    <location>
        <begin position="48"/>
        <end position="68"/>
    </location>
</feature>
<sequence length="438" mass="46566">MARPLIQYNDKNIKRTSHSQLPPNRSAEKTLLTNLLRNLQKLSPATQWLLFISFTFNIGSFVIVPFIAVYLHTQLGFSLAFVSVQLTLKLFSQRGMMLLGGIVSDRLNTRLAMALGCLLRISSFFLYALGRDAISISVASLTFGLASALFVPASKSALSQTAAPGGRTLLFSLRSTANNLGMALGGLLGSALIALPPLALFSAAAGVQSICALLLWLPRLSLSMAMATPDRGSRAVAAWRPLVSMLGNPIILQMAALYIIYIALYAQLEFTLPLAAANLFSSKSVGLLFFCNTATVFLLQIPLNYYLGRRFSLPRMIVLGFVCIALAMVGFHFAPPLAAFLALISIYTLGEVIIDPAIDAMASSQVAEHQTGTLFGLLGSGAMAGGLLGNWLGATGFAPPGGGGFWLVCAAIAASACLLLLLPVARFSPGRLGYQRKA</sequence>
<dbReference type="GO" id="GO:0022857">
    <property type="term" value="F:transmembrane transporter activity"/>
    <property type="evidence" value="ECO:0007669"/>
    <property type="project" value="InterPro"/>
</dbReference>
<keyword evidence="3" id="KW-1003">Cell membrane</keyword>
<feature type="transmembrane region" description="Helical" evidence="7">
    <location>
        <begin position="284"/>
        <end position="307"/>
    </location>
</feature>
<feature type="transmembrane region" description="Helical" evidence="7">
    <location>
        <begin position="238"/>
        <end position="264"/>
    </location>
</feature>
<dbReference type="InterPro" id="IPR020846">
    <property type="entry name" value="MFS_dom"/>
</dbReference>
<keyword evidence="10" id="KW-1185">Reference proteome</keyword>
<evidence type="ECO:0000259" key="8">
    <source>
        <dbReference type="PROSITE" id="PS50850"/>
    </source>
</evidence>
<proteinExistence type="predicted"/>
<evidence type="ECO:0000256" key="1">
    <source>
        <dbReference type="ARBA" id="ARBA00004651"/>
    </source>
</evidence>
<dbReference type="AlphaFoldDB" id="A0A2S5DGB3"/>
<feature type="transmembrane region" description="Helical" evidence="7">
    <location>
        <begin position="316"/>
        <end position="334"/>
    </location>
</feature>
<evidence type="ECO:0000313" key="9">
    <source>
        <dbReference type="EMBL" id="POZ62057.1"/>
    </source>
</evidence>
<accession>A0A2S5DGB3</accession>
<dbReference type="InterPro" id="IPR011701">
    <property type="entry name" value="MFS"/>
</dbReference>
<dbReference type="InterPro" id="IPR050171">
    <property type="entry name" value="MFS_Transporters"/>
</dbReference>
<name>A0A2S5DGB3_9NEIS</name>
<dbReference type="SUPFAM" id="SSF103473">
    <property type="entry name" value="MFS general substrate transporter"/>
    <property type="match status" value="1"/>
</dbReference>
<feature type="domain" description="Major facilitator superfamily (MFS) profile" evidence="8">
    <location>
        <begin position="45"/>
        <end position="428"/>
    </location>
</feature>
<comment type="caution">
    <text evidence="9">The sequence shown here is derived from an EMBL/GenBank/DDBJ whole genome shotgun (WGS) entry which is preliminary data.</text>
</comment>
<organism evidence="9 10">
    <name type="scientific">Chromobacterium alticapitis</name>
    <dbReference type="NCBI Taxonomy" id="2073169"/>
    <lineage>
        <taxon>Bacteria</taxon>
        <taxon>Pseudomonadati</taxon>
        <taxon>Pseudomonadota</taxon>
        <taxon>Betaproteobacteria</taxon>
        <taxon>Neisseriales</taxon>
        <taxon>Chromobacteriaceae</taxon>
        <taxon>Chromobacterium</taxon>
    </lineage>
</organism>
<feature type="transmembrane region" description="Helical" evidence="7">
    <location>
        <begin position="340"/>
        <end position="362"/>
    </location>
</feature>
<dbReference type="EMBL" id="PQWB01000037">
    <property type="protein sequence ID" value="POZ62057.1"/>
    <property type="molecule type" value="Genomic_DNA"/>
</dbReference>
<protein>
    <recommendedName>
        <fullName evidence="8">Major facilitator superfamily (MFS) profile domain-containing protein</fullName>
    </recommendedName>
</protein>
<feature type="transmembrane region" description="Helical" evidence="7">
    <location>
        <begin position="405"/>
        <end position="427"/>
    </location>
</feature>
<evidence type="ECO:0000313" key="10">
    <source>
        <dbReference type="Proteomes" id="UP000237082"/>
    </source>
</evidence>
<dbReference type="InterPro" id="IPR036259">
    <property type="entry name" value="MFS_trans_sf"/>
</dbReference>
<dbReference type="Proteomes" id="UP000237082">
    <property type="component" value="Unassembled WGS sequence"/>
</dbReference>